<dbReference type="PANTHER" id="PTHR11607:SF61">
    <property type="entry name" value="ALPHA-MANNOSIDASE"/>
    <property type="match status" value="1"/>
</dbReference>
<dbReference type="PANTHER" id="PTHR11607">
    <property type="entry name" value="ALPHA-MANNOSIDASE"/>
    <property type="match status" value="1"/>
</dbReference>
<dbReference type="OrthoDB" id="2016903at2759"/>
<dbReference type="GO" id="GO:0030246">
    <property type="term" value="F:carbohydrate binding"/>
    <property type="evidence" value="ECO:0007669"/>
    <property type="project" value="InterPro"/>
</dbReference>
<feature type="domain" description="Glycosyl hydrolase family 38 C-terminal" evidence="1">
    <location>
        <begin position="175"/>
        <end position="385"/>
    </location>
</feature>
<dbReference type="InterPro" id="IPR011682">
    <property type="entry name" value="Glyco_hydro_38_C"/>
</dbReference>
<dbReference type="GO" id="GO:0004559">
    <property type="term" value="F:alpha-mannosidase activity"/>
    <property type="evidence" value="ECO:0007669"/>
    <property type="project" value="InterPro"/>
</dbReference>
<dbReference type="InterPro" id="IPR041147">
    <property type="entry name" value="GH38_C"/>
</dbReference>
<dbReference type="Pfam" id="PF17677">
    <property type="entry name" value="Glyco_hydro38C2"/>
    <property type="match status" value="1"/>
</dbReference>
<organism evidence="4 5">
    <name type="scientific">Colocasia esculenta</name>
    <name type="common">Wild taro</name>
    <name type="synonym">Arum esculentum</name>
    <dbReference type="NCBI Taxonomy" id="4460"/>
    <lineage>
        <taxon>Eukaryota</taxon>
        <taxon>Viridiplantae</taxon>
        <taxon>Streptophyta</taxon>
        <taxon>Embryophyta</taxon>
        <taxon>Tracheophyta</taxon>
        <taxon>Spermatophyta</taxon>
        <taxon>Magnoliopsida</taxon>
        <taxon>Liliopsida</taxon>
        <taxon>Araceae</taxon>
        <taxon>Aroideae</taxon>
        <taxon>Colocasieae</taxon>
        <taxon>Colocasia</taxon>
    </lineage>
</organism>
<feature type="domain" description="Glycosyl hydrolases family 38 C-terminal" evidence="2">
    <location>
        <begin position="470"/>
        <end position="570"/>
    </location>
</feature>
<dbReference type="Proteomes" id="UP000652761">
    <property type="component" value="Unassembled WGS sequence"/>
</dbReference>
<dbReference type="Gene3D" id="2.60.40.1180">
    <property type="entry name" value="Golgi alpha-mannosidase II"/>
    <property type="match status" value="1"/>
</dbReference>
<protein>
    <recommendedName>
        <fullName evidence="6">Alpha-mannosidase</fullName>
    </recommendedName>
</protein>
<reference evidence="4" key="1">
    <citation type="submission" date="2017-07" db="EMBL/GenBank/DDBJ databases">
        <title>Taro Niue Genome Assembly and Annotation.</title>
        <authorList>
            <person name="Atibalentja N."/>
            <person name="Keating K."/>
            <person name="Fields C.J."/>
        </authorList>
    </citation>
    <scope>NUCLEOTIDE SEQUENCE</scope>
    <source>
        <strain evidence="4">Niue_2</strain>
        <tissue evidence="4">Leaf</tissue>
    </source>
</reference>
<dbReference type="Pfam" id="PF07748">
    <property type="entry name" value="Glyco_hydro_38C"/>
    <property type="match status" value="1"/>
</dbReference>
<evidence type="ECO:0000313" key="4">
    <source>
        <dbReference type="EMBL" id="MQL96786.1"/>
    </source>
</evidence>
<dbReference type="GO" id="GO:0006013">
    <property type="term" value="P:mannose metabolic process"/>
    <property type="evidence" value="ECO:0007669"/>
    <property type="project" value="InterPro"/>
</dbReference>
<dbReference type="SUPFAM" id="SSF74650">
    <property type="entry name" value="Galactose mutarotase-like"/>
    <property type="match status" value="1"/>
</dbReference>
<dbReference type="Pfam" id="PF21260">
    <property type="entry name" value="Laman-like_dom"/>
    <property type="match status" value="1"/>
</dbReference>
<dbReference type="Gene3D" id="2.70.98.30">
    <property type="entry name" value="Golgi alpha-mannosidase II, domain 4"/>
    <property type="match status" value="1"/>
</dbReference>
<dbReference type="Gene3D" id="2.60.40.1360">
    <property type="match status" value="1"/>
</dbReference>
<evidence type="ECO:0000259" key="2">
    <source>
        <dbReference type="Pfam" id="PF17677"/>
    </source>
</evidence>
<dbReference type="FunFam" id="2.70.98.30:FF:000003">
    <property type="entry name" value="Alpha-mannosidase"/>
    <property type="match status" value="1"/>
</dbReference>
<gene>
    <name evidence="4" type="ORF">Taro_029462</name>
</gene>
<evidence type="ECO:0008006" key="6">
    <source>
        <dbReference type="Google" id="ProtNLM"/>
    </source>
</evidence>
<dbReference type="FunFam" id="2.60.40.1180:FF:000030">
    <property type="entry name" value="Alpha-mannosidase"/>
    <property type="match status" value="1"/>
</dbReference>
<feature type="domain" description="Lysosomal alpha-mannosidase-like central" evidence="3">
    <location>
        <begin position="90"/>
        <end position="141"/>
    </location>
</feature>
<dbReference type="FunFam" id="2.60.40.1360:FF:000001">
    <property type="entry name" value="Alpha-mannosidase"/>
    <property type="match status" value="1"/>
</dbReference>
<dbReference type="InterPro" id="IPR013780">
    <property type="entry name" value="Glyco_hydro_b"/>
</dbReference>
<dbReference type="InterPro" id="IPR011013">
    <property type="entry name" value="Gal_mutarotase_sf_dom"/>
</dbReference>
<dbReference type="InterPro" id="IPR048534">
    <property type="entry name" value="Man2a1-like_dom"/>
</dbReference>
<dbReference type="InterPro" id="IPR050843">
    <property type="entry name" value="Glycosyl_Hydrlase_38"/>
</dbReference>
<dbReference type="EMBL" id="NMUH01001958">
    <property type="protein sequence ID" value="MQL96786.1"/>
    <property type="molecule type" value="Genomic_DNA"/>
</dbReference>
<name>A0A843VP52_COLES</name>
<evidence type="ECO:0000259" key="3">
    <source>
        <dbReference type="Pfam" id="PF21260"/>
    </source>
</evidence>
<keyword evidence="5" id="KW-1185">Reference proteome</keyword>
<sequence>MKMQINDRIVIKASPKGFDRNRIILLTHLYHLQCPLLNISYCPVTEEEIPDGKSLVVVVYNSLGWMQNDIIRIPVNDYQLMVHDSDGSRVETQFVPMDNSTSNLRSLYTKAYLGVSSKESAKYWLLFSASVPPLGWNTYFISKAVIKDNSGMKKNDYFSILDDLQNETLKVGPGPLKMHFSPASGQLNRMINYRTGVDVPIQQGYLWYGSSVGDADPQASGAYIFRPNGAPTPTTRLASLKVMQGSLVDEVHQQFNSWISQVTRLYKDKEHAEIEFTIGPIPVDDSIGKEIITRITANMVTNGIFYTDSNGRDFLKRVRDHREDWSLQVIQPVAGNYYPLNLGAYIADGKSELSILVDRATGGASIQDGELELMLHRRMLFDDGRGVGEALDEVVDVDGKIEGLTIRGNYHTSINPLGAGARWRRTNGQQIYSPLLLAFAHEDEKRWKAFHVTKATSMDSAYSLPPNVAIITLQEVDEVVLLRLAHLYEANEDAEYSTLAKVELKKLFARKTIKEVKEMNLSANQEKSEMRKVKWNVEGDRNSGSAPLRGGPVDNTTLVVELGPMEIRTFSLKF</sequence>
<evidence type="ECO:0000259" key="1">
    <source>
        <dbReference type="Pfam" id="PF07748"/>
    </source>
</evidence>
<dbReference type="AlphaFoldDB" id="A0A843VP52"/>
<proteinExistence type="predicted"/>
<evidence type="ECO:0000313" key="5">
    <source>
        <dbReference type="Proteomes" id="UP000652761"/>
    </source>
</evidence>
<accession>A0A843VP52</accession>
<comment type="caution">
    <text evidence="4">The sequence shown here is derived from an EMBL/GenBank/DDBJ whole genome shotgun (WGS) entry which is preliminary data.</text>
</comment>